<organism evidence="2 3">
    <name type="scientific">Neoaquamicrobium microcysteis</name>
    <dbReference type="NCBI Taxonomy" id="2682781"/>
    <lineage>
        <taxon>Bacteria</taxon>
        <taxon>Pseudomonadati</taxon>
        <taxon>Pseudomonadota</taxon>
        <taxon>Alphaproteobacteria</taxon>
        <taxon>Hyphomicrobiales</taxon>
        <taxon>Phyllobacteriaceae</taxon>
        <taxon>Neoaquamicrobium</taxon>
    </lineage>
</organism>
<reference evidence="2 3" key="1">
    <citation type="submission" date="2019-08" db="EMBL/GenBank/DDBJ databases">
        <authorList>
            <person name="Seo Y.L."/>
        </authorList>
    </citation>
    <scope>NUCLEOTIDE SEQUENCE [LARGE SCALE GENOMIC DNA]</scope>
    <source>
        <strain evidence="2 3">MaA-C15</strain>
    </source>
</reference>
<dbReference type="EMBL" id="VSZS01000062">
    <property type="protein sequence ID" value="TYR32498.1"/>
    <property type="molecule type" value="Genomic_DNA"/>
</dbReference>
<gene>
    <name evidence="2" type="ORF">FY036_11910</name>
</gene>
<feature type="region of interest" description="Disordered" evidence="1">
    <location>
        <begin position="145"/>
        <end position="165"/>
    </location>
</feature>
<evidence type="ECO:0000313" key="2">
    <source>
        <dbReference type="EMBL" id="TYR32498.1"/>
    </source>
</evidence>
<dbReference type="AlphaFoldDB" id="A0A5D4GVU0"/>
<name>A0A5D4GVU0_9HYPH</name>
<proteinExistence type="predicted"/>
<accession>A0A5D4GVU0</accession>
<dbReference type="RefSeq" id="WP_148914945.1">
    <property type="nucleotide sequence ID" value="NZ_VSZS01000062.1"/>
</dbReference>
<dbReference type="OrthoDB" id="9980355at2"/>
<dbReference type="Proteomes" id="UP000323258">
    <property type="component" value="Unassembled WGS sequence"/>
</dbReference>
<protein>
    <submittedName>
        <fullName evidence="2">Uncharacterized protein</fullName>
    </submittedName>
</protein>
<keyword evidence="3" id="KW-1185">Reference proteome</keyword>
<reference evidence="2 3" key="2">
    <citation type="submission" date="2019-09" db="EMBL/GenBank/DDBJ databases">
        <title>Mesorhizobium sp. MaA-C15 isolated from Microcystis aeruginosa.</title>
        <authorList>
            <person name="Jeong S.E."/>
            <person name="Jin H.M."/>
            <person name="Jeon C.O."/>
        </authorList>
    </citation>
    <scope>NUCLEOTIDE SEQUENCE [LARGE SCALE GENOMIC DNA]</scope>
    <source>
        <strain evidence="2 3">MaA-C15</strain>
    </source>
</reference>
<evidence type="ECO:0000313" key="3">
    <source>
        <dbReference type="Proteomes" id="UP000323258"/>
    </source>
</evidence>
<comment type="caution">
    <text evidence="2">The sequence shown here is derived from an EMBL/GenBank/DDBJ whole genome shotgun (WGS) entry which is preliminary data.</text>
</comment>
<sequence length="165" mass="17825">MRGTPSALAAVFALTATLVCTPPIVASEALVGVWKPSASNAADTSWALLVFTLEGRFALFSVRPSAPSSAILETLPDEQRHAAASVSLPMMETVSGTWLLAEDGGEVVLNFDTWSSTDPAWKRRLQLLLIDAELRPYPGMRGRSPVAGTSWQKVTDPFGRRSNRR</sequence>
<evidence type="ECO:0000256" key="1">
    <source>
        <dbReference type="SAM" id="MobiDB-lite"/>
    </source>
</evidence>